<evidence type="ECO:0000256" key="1">
    <source>
        <dbReference type="SAM" id="MobiDB-lite"/>
    </source>
</evidence>
<dbReference type="EMBL" id="BJHW01000001">
    <property type="protein sequence ID" value="GDY52479.1"/>
    <property type="molecule type" value="Genomic_DNA"/>
</dbReference>
<organism evidence="2 3">
    <name type="scientific">Streptomyces violaceusniger</name>
    <dbReference type="NCBI Taxonomy" id="68280"/>
    <lineage>
        <taxon>Bacteria</taxon>
        <taxon>Bacillati</taxon>
        <taxon>Actinomycetota</taxon>
        <taxon>Actinomycetes</taxon>
        <taxon>Kitasatosporales</taxon>
        <taxon>Streptomycetaceae</taxon>
        <taxon>Streptomyces</taxon>
        <taxon>Streptomyces violaceusniger group</taxon>
    </lineage>
</organism>
<feature type="compositionally biased region" description="Gly residues" evidence="1">
    <location>
        <begin position="70"/>
        <end position="86"/>
    </location>
</feature>
<reference evidence="2 3" key="1">
    <citation type="journal article" date="2020" name="Int. J. Syst. Evol. Microbiol.">
        <title>Reclassification of Streptomyces castelarensis and Streptomyces sporoclivatus as later heterotypic synonyms of Streptomyces antimycoticus.</title>
        <authorList>
            <person name="Komaki H."/>
            <person name="Tamura T."/>
        </authorList>
    </citation>
    <scope>NUCLEOTIDE SEQUENCE [LARGE SCALE GENOMIC DNA]</scope>
    <source>
        <strain evidence="2 3">NBRC 13459</strain>
    </source>
</reference>
<dbReference type="Proteomes" id="UP000301309">
    <property type="component" value="Unassembled WGS sequence"/>
</dbReference>
<gene>
    <name evidence="2" type="ORF">SVIO_031020</name>
</gene>
<keyword evidence="3" id="KW-1185">Reference proteome</keyword>
<feature type="region of interest" description="Disordered" evidence="1">
    <location>
        <begin position="206"/>
        <end position="274"/>
    </location>
</feature>
<feature type="compositionally biased region" description="Basic and acidic residues" evidence="1">
    <location>
        <begin position="206"/>
        <end position="219"/>
    </location>
</feature>
<sequence length="274" mass="26929">MEGAAVAEGFEGAQLAVEELLHDQGRARPPLPYLGAAPDEFVRVGDEDDVLAGHALARFDHAGVGRVEPGEGGGVLPGGELGGPDGVGDIRARGVGGPDGVGDVRARGGEGAAQLGLVLGAQRGAPVLAREPEVLGGEGGLDLEVVAVGEDGAGVAAVGGDTADDLGEVPYVTGDDVEGGEGVRGRAVAFPPTIGALMGLGLVGEEGDRQAEPGRRGEEALGDGVGGVEGEEVEPGRPGAGAAGAAGAAEEPRRAGEENGRDAASRSFSFTARD</sequence>
<accession>A0A4D4L361</accession>
<protein>
    <submittedName>
        <fullName evidence="2">Uncharacterized protein</fullName>
    </submittedName>
</protein>
<name>A0A4D4L361_STRVO</name>
<evidence type="ECO:0000313" key="3">
    <source>
        <dbReference type="Proteomes" id="UP000301309"/>
    </source>
</evidence>
<dbReference type="AlphaFoldDB" id="A0A4D4L361"/>
<feature type="region of interest" description="Disordered" evidence="1">
    <location>
        <begin position="67"/>
        <end position="89"/>
    </location>
</feature>
<feature type="compositionally biased region" description="Basic and acidic residues" evidence="1">
    <location>
        <begin position="250"/>
        <end position="264"/>
    </location>
</feature>
<proteinExistence type="predicted"/>
<evidence type="ECO:0000313" key="2">
    <source>
        <dbReference type="EMBL" id="GDY52479.1"/>
    </source>
</evidence>
<comment type="caution">
    <text evidence="2">The sequence shown here is derived from an EMBL/GenBank/DDBJ whole genome shotgun (WGS) entry which is preliminary data.</text>
</comment>